<feature type="region of interest" description="Disordered" evidence="13">
    <location>
        <begin position="9"/>
        <end position="34"/>
    </location>
</feature>
<comment type="subcellular location">
    <subcellularLocation>
        <location evidence="1">Nucleus</location>
        <location evidence="1">Nuclear pore complex</location>
    </subcellularLocation>
</comment>
<keyword evidence="4 12" id="KW-0813">Transport</keyword>
<protein>
    <recommendedName>
        <fullName evidence="3">Nucleoporin NUP35</fullName>
    </recommendedName>
    <alternativeName>
        <fullName evidence="11">35 kDa nucleoporin</fullName>
    </alternativeName>
    <alternativeName>
        <fullName evidence="10">Nucleoporin NUP53</fullName>
    </alternativeName>
</protein>
<dbReference type="GO" id="GO:0003676">
    <property type="term" value="F:nucleic acid binding"/>
    <property type="evidence" value="ECO:0007669"/>
    <property type="project" value="InterPro"/>
</dbReference>
<evidence type="ECO:0000256" key="2">
    <source>
        <dbReference type="ARBA" id="ARBA00009454"/>
    </source>
</evidence>
<evidence type="ECO:0000256" key="4">
    <source>
        <dbReference type="ARBA" id="ARBA00022448"/>
    </source>
</evidence>
<keyword evidence="8 12" id="KW-0906">Nuclear pore complex</keyword>
<evidence type="ECO:0000313" key="15">
    <source>
        <dbReference type="Proteomes" id="UP000095287"/>
    </source>
</evidence>
<evidence type="ECO:0000259" key="14">
    <source>
        <dbReference type="PROSITE" id="PS51472"/>
    </source>
</evidence>
<dbReference type="InterPro" id="IPR007846">
    <property type="entry name" value="RRM_NUP35_dom"/>
</dbReference>
<evidence type="ECO:0000256" key="9">
    <source>
        <dbReference type="ARBA" id="ARBA00023242"/>
    </source>
</evidence>
<evidence type="ECO:0000256" key="1">
    <source>
        <dbReference type="ARBA" id="ARBA00004567"/>
    </source>
</evidence>
<feature type="compositionally biased region" description="Polar residues" evidence="13">
    <location>
        <begin position="63"/>
        <end position="76"/>
    </location>
</feature>
<evidence type="ECO:0000256" key="10">
    <source>
        <dbReference type="ARBA" id="ARBA00029997"/>
    </source>
</evidence>
<accession>A0A1I7ZNS6</accession>
<dbReference type="PANTHER" id="PTHR21527:SF6">
    <property type="entry name" value="NUCLEOPORIN NUP35"/>
    <property type="match status" value="1"/>
</dbReference>
<evidence type="ECO:0000256" key="12">
    <source>
        <dbReference type="PROSITE-ProRule" id="PRU00804"/>
    </source>
</evidence>
<dbReference type="InterPro" id="IPR035979">
    <property type="entry name" value="RBD_domain_sf"/>
</dbReference>
<evidence type="ECO:0000256" key="6">
    <source>
        <dbReference type="ARBA" id="ARBA00022927"/>
    </source>
</evidence>
<dbReference type="InterPro" id="IPR012677">
    <property type="entry name" value="Nucleotide-bd_a/b_plait_sf"/>
</dbReference>
<dbReference type="GO" id="GO:0017056">
    <property type="term" value="F:structural constituent of nuclear pore"/>
    <property type="evidence" value="ECO:0007669"/>
    <property type="project" value="TreeGrafter"/>
</dbReference>
<sequence length="300" mass="33438">MYEPWAIAVDDDDEDITSSPFQPAVHQPKPITPNFLFGEQTKRRATMGILNMRTPQRVAQEGKSVSWSPQLTQTRPLSEDGEPSLMDVETPFRTPPEERNLSASRGAVYVSGPPLRSLTDDEDFKPRPCDEEDAEEKVAQKSDAPEGVDKEYDFWVRVVGHQAEDINDLVKFFSRHGNIVSFQVPERGNWLWLRYACTIHVTQAMSFSGRFFKKNVMLGVVGCFSEKDIPGDADRIRQYLVTGPSTSGLRNGAENSDVSPAHRSGIRPLSATARQDSPTAAFQDVSARSILGTLWNIIAP</sequence>
<evidence type="ECO:0000256" key="8">
    <source>
        <dbReference type="ARBA" id="ARBA00023132"/>
    </source>
</evidence>
<dbReference type="GO" id="GO:0044615">
    <property type="term" value="C:nuclear pore nuclear basket"/>
    <property type="evidence" value="ECO:0007669"/>
    <property type="project" value="TreeGrafter"/>
</dbReference>
<dbReference type="Pfam" id="PF05172">
    <property type="entry name" value="RRM_Nup35"/>
    <property type="match status" value="1"/>
</dbReference>
<dbReference type="GO" id="GO:0006607">
    <property type="term" value="P:NLS-bearing protein import into nucleus"/>
    <property type="evidence" value="ECO:0007669"/>
    <property type="project" value="TreeGrafter"/>
</dbReference>
<dbReference type="PANTHER" id="PTHR21527">
    <property type="entry name" value="NUCLEOPORIN NUP35"/>
    <property type="match status" value="1"/>
</dbReference>
<dbReference type="GO" id="GO:0006999">
    <property type="term" value="P:nuclear pore organization"/>
    <property type="evidence" value="ECO:0007669"/>
    <property type="project" value="TreeGrafter"/>
</dbReference>
<evidence type="ECO:0000256" key="5">
    <source>
        <dbReference type="ARBA" id="ARBA00022816"/>
    </source>
</evidence>
<keyword evidence="7" id="KW-0811">Translocation</keyword>
<organism evidence="15 16">
    <name type="scientific">Steinernema glaseri</name>
    <dbReference type="NCBI Taxonomy" id="37863"/>
    <lineage>
        <taxon>Eukaryota</taxon>
        <taxon>Metazoa</taxon>
        <taxon>Ecdysozoa</taxon>
        <taxon>Nematoda</taxon>
        <taxon>Chromadorea</taxon>
        <taxon>Rhabditida</taxon>
        <taxon>Tylenchina</taxon>
        <taxon>Panagrolaimomorpha</taxon>
        <taxon>Strongyloidoidea</taxon>
        <taxon>Steinernematidae</taxon>
        <taxon>Steinernema</taxon>
    </lineage>
</organism>
<evidence type="ECO:0000256" key="11">
    <source>
        <dbReference type="ARBA" id="ARBA00030250"/>
    </source>
</evidence>
<evidence type="ECO:0000256" key="13">
    <source>
        <dbReference type="SAM" id="MobiDB-lite"/>
    </source>
</evidence>
<comment type="similarity">
    <text evidence="2">Belongs to the Nup35 family.</text>
</comment>
<keyword evidence="5 12" id="KW-0509">mRNA transport</keyword>
<keyword evidence="9 12" id="KW-0539">Nucleus</keyword>
<feature type="region of interest" description="Disordered" evidence="13">
    <location>
        <begin position="53"/>
        <end position="143"/>
    </location>
</feature>
<dbReference type="Proteomes" id="UP000095287">
    <property type="component" value="Unplaced"/>
</dbReference>
<dbReference type="Gene3D" id="3.30.70.330">
    <property type="match status" value="1"/>
</dbReference>
<name>A0A1I7ZNS6_9BILA</name>
<dbReference type="GO" id="GO:0005543">
    <property type="term" value="F:phospholipid binding"/>
    <property type="evidence" value="ECO:0007669"/>
    <property type="project" value="TreeGrafter"/>
</dbReference>
<dbReference type="GO" id="GO:0051028">
    <property type="term" value="P:mRNA transport"/>
    <property type="evidence" value="ECO:0007669"/>
    <property type="project" value="UniProtKB-UniRule"/>
</dbReference>
<evidence type="ECO:0000256" key="3">
    <source>
        <dbReference type="ARBA" id="ARBA00016439"/>
    </source>
</evidence>
<keyword evidence="15" id="KW-1185">Reference proteome</keyword>
<feature type="domain" description="RRM Nup35-type" evidence="14">
    <location>
        <begin position="150"/>
        <end position="230"/>
    </location>
</feature>
<dbReference type="SUPFAM" id="SSF54928">
    <property type="entry name" value="RNA-binding domain, RBD"/>
    <property type="match status" value="1"/>
</dbReference>
<dbReference type="GO" id="GO:0044613">
    <property type="term" value="C:nuclear pore central transport channel"/>
    <property type="evidence" value="ECO:0007669"/>
    <property type="project" value="TreeGrafter"/>
</dbReference>
<keyword evidence="6" id="KW-0653">Protein transport</keyword>
<reference evidence="16" key="1">
    <citation type="submission" date="2016-11" db="UniProtKB">
        <authorList>
            <consortium name="WormBaseParasite"/>
        </authorList>
    </citation>
    <scope>IDENTIFICATION</scope>
</reference>
<evidence type="ECO:0000313" key="16">
    <source>
        <dbReference type="WBParaSite" id="L893_g28277.t1"/>
    </source>
</evidence>
<evidence type="ECO:0000256" key="7">
    <source>
        <dbReference type="ARBA" id="ARBA00023010"/>
    </source>
</evidence>
<dbReference type="AlphaFoldDB" id="A0A1I7ZNS6"/>
<proteinExistence type="inferred from homology"/>
<dbReference type="WBParaSite" id="L893_g28277.t1">
    <property type="protein sequence ID" value="L893_g28277.t1"/>
    <property type="gene ID" value="L893_g28277"/>
</dbReference>
<dbReference type="PROSITE" id="PS51472">
    <property type="entry name" value="RRM_NUP35"/>
    <property type="match status" value="1"/>
</dbReference>